<keyword evidence="3" id="KW-1185">Reference proteome</keyword>
<feature type="compositionally biased region" description="Basic and acidic residues" evidence="1">
    <location>
        <begin position="79"/>
        <end position="89"/>
    </location>
</feature>
<organism evidence="2 3">
    <name type="scientific">Sulfitobacter sediminis</name>
    <dbReference type="NCBI Taxonomy" id="3234186"/>
    <lineage>
        <taxon>Bacteria</taxon>
        <taxon>Pseudomonadati</taxon>
        <taxon>Pseudomonadota</taxon>
        <taxon>Alphaproteobacteria</taxon>
        <taxon>Rhodobacterales</taxon>
        <taxon>Roseobacteraceae</taxon>
        <taxon>Sulfitobacter</taxon>
    </lineage>
</organism>
<comment type="caution">
    <text evidence="2">The sequence shown here is derived from an EMBL/GenBank/DDBJ whole genome shotgun (WGS) entry which is preliminary data.</text>
</comment>
<sequence length="158" mass="18233">MGDKPEEEVVKKFELELETFGKRNKQKFSLIGDLSLCMRTCKTPEVDTSLREMMRKAVAELNKDMLTTQQRIQQQIEQAAKKAEKEKKAGNAKAAKKASEDAKLAKQTKAKLKLKFDKFSKKYLPSDNTFFLEFQPKTKSEFPFFDVKKSFLFLGTTF</sequence>
<protein>
    <submittedName>
        <fullName evidence="2">Uncharacterized protein</fullName>
    </submittedName>
</protein>
<evidence type="ECO:0000256" key="1">
    <source>
        <dbReference type="SAM" id="MobiDB-lite"/>
    </source>
</evidence>
<dbReference type="RefSeq" id="WP_367876509.1">
    <property type="nucleotide sequence ID" value="NZ_JBFNXX010000002.1"/>
</dbReference>
<dbReference type="Proteomes" id="UP001556098">
    <property type="component" value="Unassembled WGS sequence"/>
</dbReference>
<feature type="region of interest" description="Disordered" evidence="1">
    <location>
        <begin position="79"/>
        <end position="104"/>
    </location>
</feature>
<accession>A0ABV3RIM2</accession>
<reference evidence="2 3" key="1">
    <citation type="submission" date="2024-07" db="EMBL/GenBank/DDBJ databases">
        <title>Marimonas sp.nov., isolated from tidal-flat sediment.</title>
        <authorList>
            <person name="Jayan J.N."/>
            <person name="Lee S.S."/>
        </authorList>
    </citation>
    <scope>NUCLEOTIDE SEQUENCE [LARGE SCALE GENOMIC DNA]</scope>
    <source>
        <strain evidence="2 3">MJW-29</strain>
    </source>
</reference>
<dbReference type="EMBL" id="JBFNXX010000002">
    <property type="protein sequence ID" value="MEW9918810.1"/>
    <property type="molecule type" value="Genomic_DNA"/>
</dbReference>
<gene>
    <name evidence="2" type="ORF">AB2B41_04310</name>
</gene>
<evidence type="ECO:0000313" key="2">
    <source>
        <dbReference type="EMBL" id="MEW9918810.1"/>
    </source>
</evidence>
<name>A0ABV3RIM2_9RHOB</name>
<proteinExistence type="predicted"/>
<evidence type="ECO:0000313" key="3">
    <source>
        <dbReference type="Proteomes" id="UP001556098"/>
    </source>
</evidence>